<name>A0A5C6RYL6_9FLAO</name>
<proteinExistence type="inferred from homology"/>
<sequence>MVNKKIEINFKEYNNLSALGDQDAELIKIADTNLANSYSPYSQFKVSSLILLEGNINVLGTNQENSAYPSGLCAERVAVFSAKSTYPNKKIEKVVIVTEQGNEFPFSPCGSCRQALMEYELNQKEPIEVILKSGNSKIWVFKSIKDLLPFAFEAEDILKKE</sequence>
<keyword evidence="2" id="KW-0479">Metal-binding</keyword>
<feature type="domain" description="CMP/dCMP-type deaminase" evidence="5">
    <location>
        <begin position="21"/>
        <end position="155"/>
    </location>
</feature>
<keyword evidence="3 6" id="KW-0378">Hydrolase</keyword>
<dbReference type="PANTHER" id="PTHR11644">
    <property type="entry name" value="CYTIDINE DEAMINASE"/>
    <property type="match status" value="1"/>
</dbReference>
<accession>A0A5C6RYL6</accession>
<evidence type="ECO:0000256" key="3">
    <source>
        <dbReference type="ARBA" id="ARBA00022801"/>
    </source>
</evidence>
<gene>
    <name evidence="6" type="ORF">FRY74_00730</name>
</gene>
<dbReference type="InterPro" id="IPR016193">
    <property type="entry name" value="Cytidine_deaminase-like"/>
</dbReference>
<evidence type="ECO:0000259" key="5">
    <source>
        <dbReference type="PROSITE" id="PS51747"/>
    </source>
</evidence>
<dbReference type="GO" id="GO:0072527">
    <property type="term" value="P:pyrimidine-containing compound metabolic process"/>
    <property type="evidence" value="ECO:0007669"/>
    <property type="project" value="UniProtKB-ARBA"/>
</dbReference>
<dbReference type="Proteomes" id="UP000321721">
    <property type="component" value="Unassembled WGS sequence"/>
</dbReference>
<dbReference type="GO" id="GO:0055086">
    <property type="term" value="P:nucleobase-containing small molecule metabolic process"/>
    <property type="evidence" value="ECO:0007669"/>
    <property type="project" value="UniProtKB-ARBA"/>
</dbReference>
<keyword evidence="4" id="KW-0862">Zinc</keyword>
<dbReference type="GO" id="GO:0042802">
    <property type="term" value="F:identical protein binding"/>
    <property type="evidence" value="ECO:0007669"/>
    <property type="project" value="UniProtKB-ARBA"/>
</dbReference>
<dbReference type="PANTHER" id="PTHR11644:SF2">
    <property type="entry name" value="CYTIDINE DEAMINASE"/>
    <property type="match status" value="1"/>
</dbReference>
<evidence type="ECO:0000256" key="2">
    <source>
        <dbReference type="ARBA" id="ARBA00022723"/>
    </source>
</evidence>
<dbReference type="InterPro" id="IPR016192">
    <property type="entry name" value="APOBEC/CMP_deaminase_Zn-bd"/>
</dbReference>
<evidence type="ECO:0000256" key="1">
    <source>
        <dbReference type="ARBA" id="ARBA00006576"/>
    </source>
</evidence>
<dbReference type="NCBIfam" id="NF004064">
    <property type="entry name" value="PRK05578.1"/>
    <property type="match status" value="1"/>
</dbReference>
<keyword evidence="7" id="KW-1185">Reference proteome</keyword>
<dbReference type="EC" id="3.5.4.5" evidence="6"/>
<dbReference type="InterPro" id="IPR002125">
    <property type="entry name" value="CMP_dCMP_dom"/>
</dbReference>
<dbReference type="OrthoDB" id="9795347at2"/>
<dbReference type="RefSeq" id="WP_147097646.1">
    <property type="nucleotide sequence ID" value="NZ_VOOS01000001.1"/>
</dbReference>
<dbReference type="GO" id="GO:0005829">
    <property type="term" value="C:cytosol"/>
    <property type="evidence" value="ECO:0007669"/>
    <property type="project" value="TreeGrafter"/>
</dbReference>
<dbReference type="Gene3D" id="3.40.140.10">
    <property type="entry name" value="Cytidine Deaminase, domain 2"/>
    <property type="match status" value="1"/>
</dbReference>
<reference evidence="6 7" key="1">
    <citation type="submission" date="2019-08" db="EMBL/GenBank/DDBJ databases">
        <title>Genome of Vicingus serpentipes NCIMB 15042.</title>
        <authorList>
            <person name="Bowman J.P."/>
        </authorList>
    </citation>
    <scope>NUCLEOTIDE SEQUENCE [LARGE SCALE GENOMIC DNA]</scope>
    <source>
        <strain evidence="6 7">NCIMB 15042</strain>
    </source>
</reference>
<evidence type="ECO:0000256" key="4">
    <source>
        <dbReference type="ARBA" id="ARBA00022833"/>
    </source>
</evidence>
<dbReference type="PROSITE" id="PS51747">
    <property type="entry name" value="CYT_DCMP_DEAMINASES_2"/>
    <property type="match status" value="1"/>
</dbReference>
<evidence type="ECO:0000313" key="6">
    <source>
        <dbReference type="EMBL" id="TXB66740.1"/>
    </source>
</evidence>
<comment type="caution">
    <text evidence="6">The sequence shown here is derived from an EMBL/GenBank/DDBJ whole genome shotgun (WGS) entry which is preliminary data.</text>
</comment>
<dbReference type="GO" id="GO:0008270">
    <property type="term" value="F:zinc ion binding"/>
    <property type="evidence" value="ECO:0007669"/>
    <property type="project" value="InterPro"/>
</dbReference>
<protein>
    <submittedName>
        <fullName evidence="6">Cytidine deaminase</fullName>
        <ecNumber evidence="6">3.5.4.5</ecNumber>
    </submittedName>
</protein>
<evidence type="ECO:0000313" key="7">
    <source>
        <dbReference type="Proteomes" id="UP000321721"/>
    </source>
</evidence>
<dbReference type="PROSITE" id="PS00903">
    <property type="entry name" value="CYT_DCMP_DEAMINASES_1"/>
    <property type="match status" value="1"/>
</dbReference>
<organism evidence="6 7">
    <name type="scientific">Vicingus serpentipes</name>
    <dbReference type="NCBI Taxonomy" id="1926625"/>
    <lineage>
        <taxon>Bacteria</taxon>
        <taxon>Pseudomonadati</taxon>
        <taxon>Bacteroidota</taxon>
        <taxon>Flavobacteriia</taxon>
        <taxon>Flavobacteriales</taxon>
        <taxon>Vicingaceae</taxon>
        <taxon>Vicingus</taxon>
    </lineage>
</organism>
<dbReference type="Pfam" id="PF00383">
    <property type="entry name" value="dCMP_cyt_deam_1"/>
    <property type="match status" value="1"/>
</dbReference>
<dbReference type="GO" id="GO:0004126">
    <property type="term" value="F:cytidine deaminase activity"/>
    <property type="evidence" value="ECO:0007669"/>
    <property type="project" value="UniProtKB-EC"/>
</dbReference>
<dbReference type="EMBL" id="VOOS01000001">
    <property type="protein sequence ID" value="TXB66740.1"/>
    <property type="molecule type" value="Genomic_DNA"/>
</dbReference>
<dbReference type="CDD" id="cd01283">
    <property type="entry name" value="cytidine_deaminase"/>
    <property type="match status" value="1"/>
</dbReference>
<dbReference type="InterPro" id="IPR050202">
    <property type="entry name" value="Cyt/Deoxycyt_deaminase"/>
</dbReference>
<dbReference type="SUPFAM" id="SSF53927">
    <property type="entry name" value="Cytidine deaminase-like"/>
    <property type="match status" value="1"/>
</dbReference>
<dbReference type="AlphaFoldDB" id="A0A5C6RYL6"/>
<comment type="similarity">
    <text evidence="1">Belongs to the cytidine and deoxycytidylate deaminase family.</text>
</comment>